<sequence length="175" mass="19489">MAMLTILLLLSAAIVLGEAFDLRAAKAGVVEEQQEAEAAESDRPCPGGWTKYKSRCFMFVNNAMTWPQAENHCLSLQANLASIKNYGENYNLQQLVLRNTGQNQPTWIGGCNAVENKLWFWSDGSKFDYQSWGQGEPNNYGGNEHCLQMNAGGDKTWNDLNCEVKLPMVCALRTC</sequence>
<dbReference type="InterPro" id="IPR050111">
    <property type="entry name" value="C-type_lectin/snaclec_domain"/>
</dbReference>
<dbReference type="RefSeq" id="XP_013981236.2">
    <property type="nucleotide sequence ID" value="XM_014125761.2"/>
</dbReference>
<name>A0A1S3KRA2_SALSA</name>
<dbReference type="STRING" id="8030.ENSSSAP00000098488"/>
<accession>A0A1S3KRA2</accession>
<dbReference type="Gene3D" id="3.10.100.10">
    <property type="entry name" value="Mannose-Binding Protein A, subunit A"/>
    <property type="match status" value="1"/>
</dbReference>
<dbReference type="InterPro" id="IPR016186">
    <property type="entry name" value="C-type_lectin-like/link_sf"/>
</dbReference>
<dbReference type="PROSITE" id="PS50041">
    <property type="entry name" value="C_TYPE_LECTIN_2"/>
    <property type="match status" value="1"/>
</dbReference>
<feature type="signal peptide" evidence="1">
    <location>
        <begin position="1"/>
        <end position="19"/>
    </location>
</feature>
<dbReference type="CDD" id="cd00037">
    <property type="entry name" value="CLECT"/>
    <property type="match status" value="1"/>
</dbReference>
<dbReference type="Bgee" id="ENSSSAG00000073852">
    <property type="expression patterns" value="Expressed in gill filament and 11 other cell types or tissues"/>
</dbReference>
<dbReference type="GeneID" id="106561635"/>
<dbReference type="Pfam" id="PF00059">
    <property type="entry name" value="Lectin_C"/>
    <property type="match status" value="1"/>
</dbReference>
<reference evidence="4" key="1">
    <citation type="submission" date="2025-08" db="UniProtKB">
        <authorList>
            <consortium name="RefSeq"/>
        </authorList>
    </citation>
    <scope>IDENTIFICATION</scope>
</reference>
<evidence type="ECO:0000259" key="2">
    <source>
        <dbReference type="PROSITE" id="PS50041"/>
    </source>
</evidence>
<gene>
    <name evidence="4" type="primary">LOC106561635</name>
</gene>
<dbReference type="PaxDb" id="8030-ENSSSAP00000098488"/>
<dbReference type="SMART" id="SM00034">
    <property type="entry name" value="CLECT"/>
    <property type="match status" value="1"/>
</dbReference>
<dbReference type="InterPro" id="IPR001304">
    <property type="entry name" value="C-type_lectin-like"/>
</dbReference>
<evidence type="ECO:0000313" key="4">
    <source>
        <dbReference type="RefSeq" id="XP_013981236.2"/>
    </source>
</evidence>
<dbReference type="InterPro" id="IPR016187">
    <property type="entry name" value="CTDL_fold"/>
</dbReference>
<dbReference type="PRINTS" id="PR01504">
    <property type="entry name" value="PNCREATITSAP"/>
</dbReference>
<dbReference type="SUPFAM" id="SSF56436">
    <property type="entry name" value="C-type lectin-like"/>
    <property type="match status" value="1"/>
</dbReference>
<keyword evidence="1" id="KW-0732">Signal</keyword>
<organism evidence="3 4">
    <name type="scientific">Salmo salar</name>
    <name type="common">Atlantic salmon</name>
    <dbReference type="NCBI Taxonomy" id="8030"/>
    <lineage>
        <taxon>Eukaryota</taxon>
        <taxon>Metazoa</taxon>
        <taxon>Chordata</taxon>
        <taxon>Craniata</taxon>
        <taxon>Vertebrata</taxon>
        <taxon>Euteleostomi</taxon>
        <taxon>Actinopterygii</taxon>
        <taxon>Neopterygii</taxon>
        <taxon>Teleostei</taxon>
        <taxon>Protacanthopterygii</taxon>
        <taxon>Salmoniformes</taxon>
        <taxon>Salmonidae</taxon>
        <taxon>Salmoninae</taxon>
        <taxon>Salmo</taxon>
    </lineage>
</organism>
<evidence type="ECO:0000313" key="3">
    <source>
        <dbReference type="Proteomes" id="UP001652741"/>
    </source>
</evidence>
<feature type="domain" description="C-type lectin" evidence="2">
    <location>
        <begin position="52"/>
        <end position="171"/>
    </location>
</feature>
<protein>
    <submittedName>
        <fullName evidence="4">Ladderlectin</fullName>
    </submittedName>
</protein>
<feature type="chain" id="PRO_5045624795" evidence="1">
    <location>
        <begin position="20"/>
        <end position="175"/>
    </location>
</feature>
<evidence type="ECO:0000256" key="1">
    <source>
        <dbReference type="SAM" id="SignalP"/>
    </source>
</evidence>
<dbReference type="PANTHER" id="PTHR22803">
    <property type="entry name" value="MANNOSE, PHOSPHOLIPASE, LECTIN RECEPTOR RELATED"/>
    <property type="match status" value="1"/>
</dbReference>
<dbReference type="MEROPS" id="I63.001"/>
<keyword evidence="3" id="KW-1185">Reference proteome</keyword>
<dbReference type="Proteomes" id="UP001652741">
    <property type="component" value="Chromosome ssa10"/>
</dbReference>
<proteinExistence type="predicted"/>